<dbReference type="PROSITE" id="PS51257">
    <property type="entry name" value="PROKAR_LIPOPROTEIN"/>
    <property type="match status" value="1"/>
</dbReference>
<name>A0ABS3TF91_9BACT</name>
<proteinExistence type="predicted"/>
<dbReference type="EMBL" id="JAGETX010000011">
    <property type="protein sequence ID" value="MBO3272332.1"/>
    <property type="molecule type" value="Genomic_DNA"/>
</dbReference>
<organism evidence="1 2">
    <name type="scientific">Hymenobacter defluvii</name>
    <dbReference type="NCBI Taxonomy" id="2054411"/>
    <lineage>
        <taxon>Bacteria</taxon>
        <taxon>Pseudomonadati</taxon>
        <taxon>Bacteroidota</taxon>
        <taxon>Cytophagia</taxon>
        <taxon>Cytophagales</taxon>
        <taxon>Hymenobacteraceae</taxon>
        <taxon>Hymenobacter</taxon>
    </lineage>
</organism>
<accession>A0ABS3TF91</accession>
<reference evidence="1 2" key="1">
    <citation type="submission" date="2021-03" db="EMBL/GenBank/DDBJ databases">
        <authorList>
            <person name="Kim M.K."/>
        </authorList>
    </citation>
    <scope>NUCLEOTIDE SEQUENCE [LARGE SCALE GENOMIC DNA]</scope>
    <source>
        <strain evidence="1 2">BT507</strain>
    </source>
</reference>
<dbReference type="InterPro" id="IPR046219">
    <property type="entry name" value="DUF6252"/>
</dbReference>
<evidence type="ECO:0000313" key="2">
    <source>
        <dbReference type="Proteomes" id="UP000670527"/>
    </source>
</evidence>
<keyword evidence="2" id="KW-1185">Reference proteome</keyword>
<dbReference type="RefSeq" id="WP_208308597.1">
    <property type="nucleotide sequence ID" value="NZ_JAGETX010000011.1"/>
</dbReference>
<dbReference type="Pfam" id="PF19765">
    <property type="entry name" value="DUF6252"/>
    <property type="match status" value="1"/>
</dbReference>
<dbReference type="Proteomes" id="UP000670527">
    <property type="component" value="Unassembled WGS sequence"/>
</dbReference>
<gene>
    <name evidence="1" type="ORF">J4D97_16880</name>
</gene>
<comment type="caution">
    <text evidence="1">The sequence shown here is derived from an EMBL/GenBank/DDBJ whole genome shotgun (WGS) entry which is preliminary data.</text>
</comment>
<evidence type="ECO:0000313" key="1">
    <source>
        <dbReference type="EMBL" id="MBO3272332.1"/>
    </source>
</evidence>
<sequence>MYKHSIFILGIVSLIGCQKEEQDRLPDITSTGANTAGANINGKVLVASNIYAGSSVLPAVYGGYAYDQQIHVTLFGRLSEQVVHIDLFVTQATQPGTYFFDQPTPRMPEALPDQVQNNYATFIYNKSGRTYATDATHTGQVVITHGERGAKNGIAGTFSFTAANVDDPADVLRIEQGRFDIAAQ</sequence>
<protein>
    <submittedName>
        <fullName evidence="1">Uncharacterized protein</fullName>
    </submittedName>
</protein>